<organism evidence="8 9">
    <name type="scientific">Candidatus Sungbacteria bacterium RIFCSPLOWO2_12_FULL_41_11</name>
    <dbReference type="NCBI Taxonomy" id="1802286"/>
    <lineage>
        <taxon>Bacteria</taxon>
        <taxon>Candidatus Sungiibacteriota</taxon>
    </lineage>
</organism>
<comment type="caution">
    <text evidence="8">The sequence shown here is derived from an EMBL/GenBank/DDBJ whole genome shotgun (WGS) entry which is preliminary data.</text>
</comment>
<dbReference type="CDD" id="cd02972">
    <property type="entry name" value="DsbA_family"/>
    <property type="match status" value="1"/>
</dbReference>
<dbReference type="PROSITE" id="PS51352">
    <property type="entry name" value="THIOREDOXIN_2"/>
    <property type="match status" value="1"/>
</dbReference>
<evidence type="ECO:0000313" key="9">
    <source>
        <dbReference type="Proteomes" id="UP000177171"/>
    </source>
</evidence>
<protein>
    <recommendedName>
        <fullName evidence="7">Thioredoxin domain-containing protein</fullName>
    </recommendedName>
</protein>
<dbReference type="Proteomes" id="UP000177171">
    <property type="component" value="Unassembled WGS sequence"/>
</dbReference>
<proteinExistence type="inferred from homology"/>
<evidence type="ECO:0000256" key="1">
    <source>
        <dbReference type="ARBA" id="ARBA00005791"/>
    </source>
</evidence>
<sequence>MNNYLIRQSNNKRIAKRVILWLLVAVGIGLASFGMVKLVKISPTATTASLVLAVSDNDWFKGAKDAQVVLVEYSDFQCPACKAYYPFLKKLNADFEGKIKFIYRHFPLPQHKNAKIAALVTEAAGKQGKFWEMHDLIFENQDKWSGENNAGEIFAQYAHFLGLDTEKLGQDLNSSEVKEKVENDLQSGIQSKVNSTPTFFLNGVKLQNPRSYDEFRKIIEEFLNAS</sequence>
<dbReference type="InterPro" id="IPR013766">
    <property type="entry name" value="Thioredoxin_domain"/>
</dbReference>
<dbReference type="GO" id="GO:0016491">
    <property type="term" value="F:oxidoreductase activity"/>
    <property type="evidence" value="ECO:0007669"/>
    <property type="project" value="UniProtKB-KW"/>
</dbReference>
<gene>
    <name evidence="8" type="ORF">A3G49_06180</name>
</gene>
<dbReference type="InterPro" id="IPR036249">
    <property type="entry name" value="Thioredoxin-like_sf"/>
</dbReference>
<dbReference type="EMBL" id="MHQY01000014">
    <property type="protein sequence ID" value="OHA14021.1"/>
    <property type="molecule type" value="Genomic_DNA"/>
</dbReference>
<reference evidence="8 9" key="1">
    <citation type="journal article" date="2016" name="Nat. Commun.">
        <title>Thousands of microbial genomes shed light on interconnected biogeochemical processes in an aquifer system.</title>
        <authorList>
            <person name="Anantharaman K."/>
            <person name="Brown C.T."/>
            <person name="Hug L.A."/>
            <person name="Sharon I."/>
            <person name="Castelle C.J."/>
            <person name="Probst A.J."/>
            <person name="Thomas B.C."/>
            <person name="Singh A."/>
            <person name="Wilkins M.J."/>
            <person name="Karaoz U."/>
            <person name="Brodie E.L."/>
            <person name="Williams K.H."/>
            <person name="Hubbard S.S."/>
            <person name="Banfield J.F."/>
        </authorList>
    </citation>
    <scope>NUCLEOTIDE SEQUENCE [LARGE SCALE GENOMIC DNA]</scope>
</reference>
<keyword evidence="6" id="KW-1133">Transmembrane helix</keyword>
<feature type="transmembrane region" description="Helical" evidence="6">
    <location>
        <begin position="20"/>
        <end position="39"/>
    </location>
</feature>
<keyword evidence="2" id="KW-0732">Signal</keyword>
<keyword evidence="6" id="KW-0472">Membrane</keyword>
<keyword evidence="6" id="KW-0812">Transmembrane</keyword>
<evidence type="ECO:0000256" key="5">
    <source>
        <dbReference type="ARBA" id="ARBA00023284"/>
    </source>
</evidence>
<evidence type="ECO:0000256" key="6">
    <source>
        <dbReference type="SAM" id="Phobius"/>
    </source>
</evidence>
<dbReference type="Gene3D" id="3.40.30.10">
    <property type="entry name" value="Glutaredoxin"/>
    <property type="match status" value="1"/>
</dbReference>
<dbReference type="PANTHER" id="PTHR13887">
    <property type="entry name" value="GLUTATHIONE S-TRANSFERASE KAPPA"/>
    <property type="match status" value="1"/>
</dbReference>
<name>A0A1G2LTB2_9BACT</name>
<comment type="similarity">
    <text evidence="1">Belongs to the thioredoxin family. DsbA subfamily.</text>
</comment>
<dbReference type="Pfam" id="PF13462">
    <property type="entry name" value="Thioredoxin_4"/>
    <property type="match status" value="1"/>
</dbReference>
<feature type="domain" description="Thioredoxin" evidence="7">
    <location>
        <begin position="39"/>
        <end position="224"/>
    </location>
</feature>
<evidence type="ECO:0000256" key="4">
    <source>
        <dbReference type="ARBA" id="ARBA00023157"/>
    </source>
</evidence>
<keyword evidence="4" id="KW-1015">Disulfide bond</keyword>
<dbReference type="AlphaFoldDB" id="A0A1G2LTB2"/>
<evidence type="ECO:0000313" key="8">
    <source>
        <dbReference type="EMBL" id="OHA14021.1"/>
    </source>
</evidence>
<evidence type="ECO:0000256" key="2">
    <source>
        <dbReference type="ARBA" id="ARBA00022729"/>
    </source>
</evidence>
<keyword evidence="5" id="KW-0676">Redox-active center</keyword>
<evidence type="ECO:0000259" key="7">
    <source>
        <dbReference type="PROSITE" id="PS51352"/>
    </source>
</evidence>
<accession>A0A1G2LTB2</accession>
<evidence type="ECO:0000256" key="3">
    <source>
        <dbReference type="ARBA" id="ARBA00023002"/>
    </source>
</evidence>
<keyword evidence="3" id="KW-0560">Oxidoreductase</keyword>
<dbReference type="InterPro" id="IPR012336">
    <property type="entry name" value="Thioredoxin-like_fold"/>
</dbReference>
<dbReference type="PANTHER" id="PTHR13887:SF14">
    <property type="entry name" value="DISULFIDE BOND FORMATION PROTEIN D"/>
    <property type="match status" value="1"/>
</dbReference>
<dbReference type="SUPFAM" id="SSF52833">
    <property type="entry name" value="Thioredoxin-like"/>
    <property type="match status" value="1"/>
</dbReference>